<keyword evidence="3" id="KW-1133">Transmembrane helix</keyword>
<feature type="transmembrane region" description="Helical" evidence="3">
    <location>
        <begin position="7"/>
        <end position="29"/>
    </location>
</feature>
<comment type="caution">
    <text evidence="5">The sequence shown here is derived from an EMBL/GenBank/DDBJ whole genome shotgun (WGS) entry which is preliminary data.</text>
</comment>
<feature type="domain" description="Phospholipid/glycerol acyltransferase" evidence="4">
    <location>
        <begin position="79"/>
        <end position="200"/>
    </location>
</feature>
<keyword evidence="3" id="KW-0472">Membrane</keyword>
<sequence>MRRATQSLLCAVIYSILLVAVMGPIQWLVVQPLCALRPTRRARIARRWLRLNAHLVLGSARLLGGLKLRIRGSLPATSCVVLMNHQSLLDIPIGVSLIRGPCPVIPTRDRYTRGVPVISGMARLSGFPSLKQQERATRAEHQAMVRSAEAVGRGDRSLLIFPEGHRSRDGEILPFMTSGLRLMFRHASQRPLYLVVAEGMWRLRSLSDIVLRLAGSQVLVEVLGPYQIPADPGEQPAFAQSLHDVMVATLERMRASGPATAPDASAARLAG</sequence>
<dbReference type="SMART" id="SM00563">
    <property type="entry name" value="PlsC"/>
    <property type="match status" value="1"/>
</dbReference>
<evidence type="ECO:0000256" key="1">
    <source>
        <dbReference type="ARBA" id="ARBA00022679"/>
    </source>
</evidence>
<organism evidence="5 6">
    <name type="scientific">Eiseniibacteriota bacterium</name>
    <dbReference type="NCBI Taxonomy" id="2212470"/>
    <lineage>
        <taxon>Bacteria</taxon>
        <taxon>Candidatus Eiseniibacteriota</taxon>
    </lineage>
</organism>
<dbReference type="EMBL" id="VBPB01000081">
    <property type="protein sequence ID" value="TMQ73107.1"/>
    <property type="molecule type" value="Genomic_DNA"/>
</dbReference>
<dbReference type="InterPro" id="IPR002123">
    <property type="entry name" value="Plipid/glycerol_acylTrfase"/>
</dbReference>
<dbReference type="CDD" id="cd07989">
    <property type="entry name" value="LPLAT_AGPAT-like"/>
    <property type="match status" value="1"/>
</dbReference>
<dbReference type="PANTHER" id="PTHR10434:SF11">
    <property type="entry name" value="1-ACYL-SN-GLYCEROL-3-PHOSPHATE ACYLTRANSFERASE"/>
    <property type="match status" value="1"/>
</dbReference>
<dbReference type="PANTHER" id="PTHR10434">
    <property type="entry name" value="1-ACYL-SN-GLYCEROL-3-PHOSPHATE ACYLTRANSFERASE"/>
    <property type="match status" value="1"/>
</dbReference>
<dbReference type="SUPFAM" id="SSF69593">
    <property type="entry name" value="Glycerol-3-phosphate (1)-acyltransferase"/>
    <property type="match status" value="1"/>
</dbReference>
<dbReference type="Proteomes" id="UP000319771">
    <property type="component" value="Unassembled WGS sequence"/>
</dbReference>
<dbReference type="GO" id="GO:0003841">
    <property type="term" value="F:1-acylglycerol-3-phosphate O-acyltransferase activity"/>
    <property type="evidence" value="ECO:0007669"/>
    <property type="project" value="TreeGrafter"/>
</dbReference>
<evidence type="ECO:0000256" key="3">
    <source>
        <dbReference type="SAM" id="Phobius"/>
    </source>
</evidence>
<evidence type="ECO:0000256" key="2">
    <source>
        <dbReference type="ARBA" id="ARBA00023315"/>
    </source>
</evidence>
<keyword evidence="3" id="KW-0812">Transmembrane</keyword>
<evidence type="ECO:0000313" key="6">
    <source>
        <dbReference type="Proteomes" id="UP000319771"/>
    </source>
</evidence>
<proteinExistence type="predicted"/>
<gene>
    <name evidence="5" type="ORF">E6K81_05530</name>
</gene>
<dbReference type="AlphaFoldDB" id="A0A538UB83"/>
<dbReference type="Pfam" id="PF01553">
    <property type="entry name" value="Acyltransferase"/>
    <property type="match status" value="1"/>
</dbReference>
<keyword evidence="1 5" id="KW-0808">Transferase</keyword>
<evidence type="ECO:0000313" key="5">
    <source>
        <dbReference type="EMBL" id="TMQ73107.1"/>
    </source>
</evidence>
<evidence type="ECO:0000259" key="4">
    <source>
        <dbReference type="SMART" id="SM00563"/>
    </source>
</evidence>
<protein>
    <submittedName>
        <fullName evidence="5">1-acyl-sn-glycerol-3-phosphate acyltransferase</fullName>
    </submittedName>
</protein>
<dbReference type="GO" id="GO:0006654">
    <property type="term" value="P:phosphatidic acid biosynthetic process"/>
    <property type="evidence" value="ECO:0007669"/>
    <property type="project" value="TreeGrafter"/>
</dbReference>
<keyword evidence="2 5" id="KW-0012">Acyltransferase</keyword>
<accession>A0A538UB83</accession>
<name>A0A538UB83_UNCEI</name>
<reference evidence="5 6" key="1">
    <citation type="journal article" date="2019" name="Nat. Microbiol.">
        <title>Mediterranean grassland soil C-N compound turnover is dependent on rainfall and depth, and is mediated by genomically divergent microorganisms.</title>
        <authorList>
            <person name="Diamond S."/>
            <person name="Andeer P.F."/>
            <person name="Li Z."/>
            <person name="Crits-Christoph A."/>
            <person name="Burstein D."/>
            <person name="Anantharaman K."/>
            <person name="Lane K.R."/>
            <person name="Thomas B.C."/>
            <person name="Pan C."/>
            <person name="Northen T.R."/>
            <person name="Banfield J.F."/>
        </authorList>
    </citation>
    <scope>NUCLEOTIDE SEQUENCE [LARGE SCALE GENOMIC DNA]</scope>
    <source>
        <strain evidence="5">WS_11</strain>
    </source>
</reference>